<comment type="caution">
    <text evidence="2">The sequence shown here is derived from an EMBL/GenBank/DDBJ whole genome shotgun (WGS) entry which is preliminary data.</text>
</comment>
<evidence type="ECO:0000313" key="3">
    <source>
        <dbReference type="Proteomes" id="UP000189021"/>
    </source>
</evidence>
<keyword evidence="1" id="KW-0812">Transmembrane</keyword>
<evidence type="ECO:0000313" key="2">
    <source>
        <dbReference type="EMBL" id="OOE40754.1"/>
    </source>
</evidence>
<dbReference type="AlphaFoldDB" id="A0AB36JZX4"/>
<name>A0AB36JZX4_9GAMM</name>
<proteinExistence type="predicted"/>
<accession>A0AB36JZX4</accession>
<evidence type="ECO:0000256" key="1">
    <source>
        <dbReference type="SAM" id="Phobius"/>
    </source>
</evidence>
<protein>
    <submittedName>
        <fullName evidence="2">Uncharacterized protein</fullName>
    </submittedName>
</protein>
<organism evidence="2 3">
    <name type="scientific">Salinivibrio kushneri</name>
    <dbReference type="NCBI Taxonomy" id="1908198"/>
    <lineage>
        <taxon>Bacteria</taxon>
        <taxon>Pseudomonadati</taxon>
        <taxon>Pseudomonadota</taxon>
        <taxon>Gammaproteobacteria</taxon>
        <taxon>Vibrionales</taxon>
        <taxon>Vibrionaceae</taxon>
        <taxon>Salinivibrio</taxon>
    </lineage>
</organism>
<feature type="transmembrane region" description="Helical" evidence="1">
    <location>
        <begin position="42"/>
        <end position="58"/>
    </location>
</feature>
<reference evidence="2 3" key="1">
    <citation type="journal article" date="2017" name="Genome Announc.">
        <title>Draft Genome Sequences of Salinivibrio proteolyticus, Salinivibrio sharmensis, Salinivibrio siamensis, Salinivibrio costicola subsp. alcaliphilus, Salinivibrio costicola subsp. vallismortis, and 29 New Isolates Belonging to the Genus Salinivibrio.</title>
        <authorList>
            <person name="Lopez-Hermoso C."/>
            <person name="de la Haba R.R."/>
            <person name="Sanchez-Porro C."/>
            <person name="Bayliss S.C."/>
            <person name="Feil E.J."/>
            <person name="Ventosa A."/>
        </authorList>
    </citation>
    <scope>NUCLEOTIDE SEQUENCE [LARGE SCALE GENOMIC DNA]</scope>
    <source>
        <strain evidence="2 3">AL184</strain>
    </source>
</reference>
<keyword evidence="3" id="KW-1185">Reference proteome</keyword>
<keyword evidence="1" id="KW-1133">Transmembrane helix</keyword>
<dbReference type="Proteomes" id="UP000189021">
    <property type="component" value="Unassembled WGS sequence"/>
</dbReference>
<keyword evidence="1" id="KW-0472">Membrane</keyword>
<dbReference type="EMBL" id="MUEK01000003">
    <property type="protein sequence ID" value="OOE40754.1"/>
    <property type="molecule type" value="Genomic_DNA"/>
</dbReference>
<gene>
    <name evidence="2" type="ORF">BZG00_04945</name>
</gene>
<sequence>MNKAFFIVGLAILSKGLFDFQDAFFGKTTFEDVISKDPYFEAGYYCFGFVFGSISAYFGSPNVKVFSSFVGGVCLIISAFIIIDTVSETKWQAEECAMLPTLDEVNDCLKEHGFVK</sequence>
<feature type="transmembrane region" description="Helical" evidence="1">
    <location>
        <begin position="65"/>
        <end position="83"/>
    </location>
</feature>